<evidence type="ECO:0000313" key="3">
    <source>
        <dbReference type="Proteomes" id="UP000199400"/>
    </source>
</evidence>
<dbReference type="Proteomes" id="UP000199400">
    <property type="component" value="Unassembled WGS sequence"/>
</dbReference>
<organism evidence="2 3">
    <name type="scientific">Nannocystis exedens</name>
    <dbReference type="NCBI Taxonomy" id="54"/>
    <lineage>
        <taxon>Bacteria</taxon>
        <taxon>Pseudomonadati</taxon>
        <taxon>Myxococcota</taxon>
        <taxon>Polyangia</taxon>
        <taxon>Nannocystales</taxon>
        <taxon>Nannocystaceae</taxon>
        <taxon>Nannocystis</taxon>
    </lineage>
</organism>
<proteinExistence type="predicted"/>
<name>A0A1I2HGP0_9BACT</name>
<dbReference type="EMBL" id="FOMX01000042">
    <property type="protein sequence ID" value="SFF28470.1"/>
    <property type="molecule type" value="Genomic_DNA"/>
</dbReference>
<feature type="chain" id="PRO_5011435571" evidence="1">
    <location>
        <begin position="24"/>
        <end position="241"/>
    </location>
</feature>
<protein>
    <submittedName>
        <fullName evidence="2">Uncharacterized protein</fullName>
    </submittedName>
</protein>
<evidence type="ECO:0000313" key="2">
    <source>
        <dbReference type="EMBL" id="SFF28470.1"/>
    </source>
</evidence>
<feature type="signal peptide" evidence="1">
    <location>
        <begin position="1"/>
        <end position="23"/>
    </location>
</feature>
<sequence>MNLLKTALTYAALFSVGAVTSVACFEPELDIPSFRCNPAQATKQGDNGCPGEETCCSDDPATVGGKLPNYYMDGVSNERYGAPLFSDNNNALSTQGMCVKTGDFDSPLINGCPVPCNPKWDADTINEICMGSQCCQTQELDPARDCIMVDGKWRAANGSDIIAKRTGWGPQHATNQDPFAEGCTIFSQGDQKSLVDCIEQLGVASSRGFCYLLGCPCVEDVCEMKNPDYVPRCTGAPAPGV</sequence>
<dbReference type="PROSITE" id="PS51257">
    <property type="entry name" value="PROKAR_LIPOPROTEIN"/>
    <property type="match status" value="1"/>
</dbReference>
<reference evidence="3" key="1">
    <citation type="submission" date="2016-10" db="EMBL/GenBank/DDBJ databases">
        <authorList>
            <person name="Varghese N."/>
            <person name="Submissions S."/>
        </authorList>
    </citation>
    <scope>NUCLEOTIDE SEQUENCE [LARGE SCALE GENOMIC DNA]</scope>
    <source>
        <strain evidence="3">ATCC 25963</strain>
    </source>
</reference>
<keyword evidence="3" id="KW-1185">Reference proteome</keyword>
<gene>
    <name evidence="2" type="ORF">SAMN02745121_07923</name>
</gene>
<evidence type="ECO:0000256" key="1">
    <source>
        <dbReference type="SAM" id="SignalP"/>
    </source>
</evidence>
<keyword evidence="1" id="KW-0732">Signal</keyword>
<dbReference type="AlphaFoldDB" id="A0A1I2HGP0"/>
<accession>A0A1I2HGP0</accession>
<dbReference type="OrthoDB" id="5504530at2"/>
<dbReference type="RefSeq" id="WP_096328546.1">
    <property type="nucleotide sequence ID" value="NZ_FOMX01000042.1"/>
</dbReference>